<dbReference type="GO" id="GO:0043590">
    <property type="term" value="C:bacterial nucleoid"/>
    <property type="evidence" value="ECO:0007669"/>
    <property type="project" value="TreeGrafter"/>
</dbReference>
<dbReference type="Gene3D" id="2.40.50.140">
    <property type="entry name" value="Nucleic acid-binding proteins"/>
    <property type="match status" value="1"/>
</dbReference>
<evidence type="ECO:0000313" key="13">
    <source>
        <dbReference type="Proteomes" id="UP000199480"/>
    </source>
</evidence>
<reference evidence="11" key="1">
    <citation type="submission" date="2016-10" db="EMBL/GenBank/DDBJ databases">
        <authorList>
            <person name="de Groot N.N."/>
        </authorList>
    </citation>
    <scope>NUCLEOTIDE SEQUENCE [LARGE SCALE GENOMIC DNA]</scope>
    <source>
        <strain evidence="10">DSM 22619</strain>
        <strain evidence="11">DSM 22620</strain>
    </source>
</reference>
<dbReference type="EMBL" id="LT629759">
    <property type="protein sequence ID" value="SDR71265.1"/>
    <property type="molecule type" value="Genomic_DNA"/>
</dbReference>
<dbReference type="STRING" id="604330.SAMN04489857_0802"/>
<comment type="function">
    <text evidence="1 8">Involved in DNA repair and RecF pathway recombination.</text>
</comment>
<dbReference type="InterPro" id="IPR012340">
    <property type="entry name" value="NA-bd_OB-fold"/>
</dbReference>
<dbReference type="InterPro" id="IPR022572">
    <property type="entry name" value="DNA_rep/recomb_RecO_N"/>
</dbReference>
<dbReference type="AlphaFoldDB" id="A0A1H1LB50"/>
<dbReference type="Gene3D" id="6.20.220.20">
    <property type="entry name" value="Recombination protein O, zinc-binding domain"/>
    <property type="match status" value="1"/>
</dbReference>
<dbReference type="InterPro" id="IPR037278">
    <property type="entry name" value="ARFGAP/RecO"/>
</dbReference>
<dbReference type="InterPro" id="IPR003717">
    <property type="entry name" value="RecO"/>
</dbReference>
<evidence type="ECO:0000256" key="3">
    <source>
        <dbReference type="ARBA" id="ARBA00021310"/>
    </source>
</evidence>
<evidence type="ECO:0000256" key="6">
    <source>
        <dbReference type="ARBA" id="ARBA00023204"/>
    </source>
</evidence>
<dbReference type="RefSeq" id="WP_090845620.1">
    <property type="nucleotide sequence ID" value="NZ_FMZL01000005.1"/>
</dbReference>
<feature type="domain" description="DNA replication/recombination mediator RecO N-terminal" evidence="9">
    <location>
        <begin position="6"/>
        <end position="80"/>
    </location>
</feature>
<proteinExistence type="inferred from homology"/>
<dbReference type="OrthoDB" id="9812244at2"/>
<evidence type="ECO:0000256" key="7">
    <source>
        <dbReference type="ARBA" id="ARBA00033409"/>
    </source>
</evidence>
<protein>
    <recommendedName>
        <fullName evidence="3 8">DNA repair protein RecO</fullName>
    </recommendedName>
    <alternativeName>
        <fullName evidence="7 8">Recombination protein O</fullName>
    </alternativeName>
</protein>
<sequence>MAGRRSVRTRAIVIDRRTRLKEQDLILTLLTQDGQRADVIAKGGLKPGGRLAARVELFSETDFLIASGRSLGIITEAATSNPHAGLRGDMARVSAASCVCEVARLTCFEDMPDPYLFAICSRALTACEQAPDQERLDLVVAAYTFKVTAHGGWRPELRRCTLCGDEDVAFFSPSAGGMLCASCAKDVAGAVPMGPSGRDRLQALVKSTFDDILRMELGVDVTTELVSLAHVWAATHLDARLRAFEFMLSL</sequence>
<dbReference type="PANTHER" id="PTHR33991:SF1">
    <property type="entry name" value="DNA REPAIR PROTEIN RECO"/>
    <property type="match status" value="1"/>
</dbReference>
<dbReference type="PANTHER" id="PTHR33991">
    <property type="entry name" value="DNA REPAIR PROTEIN RECO"/>
    <property type="match status" value="1"/>
</dbReference>
<dbReference type="Proteomes" id="UP000199480">
    <property type="component" value="Chromosome I"/>
</dbReference>
<dbReference type="Gene3D" id="1.20.1440.120">
    <property type="entry name" value="Recombination protein O, C-terminal domain"/>
    <property type="match status" value="1"/>
</dbReference>
<evidence type="ECO:0000256" key="8">
    <source>
        <dbReference type="HAMAP-Rule" id="MF_00201"/>
    </source>
</evidence>
<dbReference type="Pfam" id="PF02565">
    <property type="entry name" value="RecO_C"/>
    <property type="match status" value="1"/>
</dbReference>
<keyword evidence="6 8" id="KW-0234">DNA repair</keyword>
<evidence type="ECO:0000313" key="11">
    <source>
        <dbReference type="EMBL" id="SDR71265.1"/>
    </source>
</evidence>
<evidence type="ECO:0000313" key="12">
    <source>
        <dbReference type="Proteomes" id="UP000198528"/>
    </source>
</evidence>
<evidence type="ECO:0000256" key="2">
    <source>
        <dbReference type="ARBA" id="ARBA00007452"/>
    </source>
</evidence>
<keyword evidence="5 8" id="KW-0233">DNA recombination</keyword>
<dbReference type="HAMAP" id="MF_00201">
    <property type="entry name" value="RecO"/>
    <property type="match status" value="1"/>
</dbReference>
<evidence type="ECO:0000256" key="1">
    <source>
        <dbReference type="ARBA" id="ARBA00003065"/>
    </source>
</evidence>
<dbReference type="Proteomes" id="UP000198528">
    <property type="component" value="Unassembled WGS sequence"/>
</dbReference>
<accession>A0A1H1LB50</accession>
<evidence type="ECO:0000259" key="9">
    <source>
        <dbReference type="Pfam" id="PF11967"/>
    </source>
</evidence>
<dbReference type="GO" id="GO:0006302">
    <property type="term" value="P:double-strand break repair"/>
    <property type="evidence" value="ECO:0007669"/>
    <property type="project" value="TreeGrafter"/>
</dbReference>
<evidence type="ECO:0000256" key="4">
    <source>
        <dbReference type="ARBA" id="ARBA00022763"/>
    </source>
</evidence>
<name>A0A1H1LB50_9ACTN</name>
<dbReference type="GeneID" id="78500171"/>
<dbReference type="Pfam" id="PF11967">
    <property type="entry name" value="RecO_N"/>
    <property type="match status" value="1"/>
</dbReference>
<dbReference type="NCBIfam" id="TIGR00613">
    <property type="entry name" value="reco"/>
    <property type="match status" value="1"/>
</dbReference>
<dbReference type="SUPFAM" id="SSF50249">
    <property type="entry name" value="Nucleic acid-binding proteins"/>
    <property type="match status" value="1"/>
</dbReference>
<evidence type="ECO:0000256" key="5">
    <source>
        <dbReference type="ARBA" id="ARBA00023172"/>
    </source>
</evidence>
<keyword evidence="12" id="KW-1185">Reference proteome</keyword>
<dbReference type="EMBL" id="FMZL01000005">
    <property type="protein sequence ID" value="SDC19537.1"/>
    <property type="molecule type" value="Genomic_DNA"/>
</dbReference>
<evidence type="ECO:0000313" key="10">
    <source>
        <dbReference type="EMBL" id="SDC19537.1"/>
    </source>
</evidence>
<dbReference type="SUPFAM" id="SSF57863">
    <property type="entry name" value="ArfGap/RecO-like zinc finger"/>
    <property type="match status" value="1"/>
</dbReference>
<comment type="similarity">
    <text evidence="2 8">Belongs to the RecO family.</text>
</comment>
<dbReference type="InterPro" id="IPR042242">
    <property type="entry name" value="RecO_C"/>
</dbReference>
<gene>
    <name evidence="8" type="primary">recO</name>
    <name evidence="10" type="ORF">SAMN04487824_10525</name>
    <name evidence="11" type="ORF">SAMN04489857_0802</name>
</gene>
<dbReference type="GO" id="GO:0006310">
    <property type="term" value="P:DNA recombination"/>
    <property type="evidence" value="ECO:0007669"/>
    <property type="project" value="UniProtKB-UniRule"/>
</dbReference>
<organism evidence="11 13">
    <name type="scientific">Parafannyhessea umbonata</name>
    <dbReference type="NCBI Taxonomy" id="604330"/>
    <lineage>
        <taxon>Bacteria</taxon>
        <taxon>Bacillati</taxon>
        <taxon>Actinomycetota</taxon>
        <taxon>Coriobacteriia</taxon>
        <taxon>Coriobacteriales</taxon>
        <taxon>Atopobiaceae</taxon>
        <taxon>Parafannyhessea</taxon>
    </lineage>
</organism>
<keyword evidence="4 8" id="KW-0227">DNA damage</keyword>
<reference evidence="12 13" key="2">
    <citation type="submission" date="2016-10" db="EMBL/GenBank/DDBJ databases">
        <authorList>
            <person name="Varghese N."/>
            <person name="Submissions S."/>
        </authorList>
    </citation>
    <scope>NUCLEOTIDE SEQUENCE [LARGE SCALE GENOMIC DNA]</scope>
    <source>
        <strain evidence="12">DSM 22619</strain>
        <strain evidence="13">DSM 22620</strain>
    </source>
</reference>